<keyword evidence="2" id="KW-1185">Reference proteome</keyword>
<dbReference type="RefSeq" id="WP_211553930.1">
    <property type="nucleotide sequence ID" value="NZ_CP073695.1"/>
</dbReference>
<dbReference type="AlphaFoldDB" id="A0A8T8LML1"/>
<organism evidence="1 2">
    <name type="scientific">Halorubrum ruber</name>
    <dbReference type="NCBI Taxonomy" id="2982524"/>
    <lineage>
        <taxon>Archaea</taxon>
        <taxon>Methanobacteriati</taxon>
        <taxon>Methanobacteriota</taxon>
        <taxon>Stenosarchaea group</taxon>
        <taxon>Halobacteria</taxon>
        <taxon>Halobacteriales</taxon>
        <taxon>Haloferacaceae</taxon>
        <taxon>Halorubrum</taxon>
    </lineage>
</organism>
<dbReference type="OrthoDB" id="200049at2157"/>
<proteinExistence type="predicted"/>
<evidence type="ECO:0000313" key="1">
    <source>
        <dbReference type="EMBL" id="QUO48178.1"/>
    </source>
</evidence>
<sequence length="258" mass="28093">MVPTAVSLARTYSDREYPDPWEKVLDYRRVREYAAEHPNHGRIRVGKALDLPSGRVRGWLDGGMPDSVRGIQTAIDHGWLDPDPESETAAALVELLAHVLAGGSIATESYGPAVTPGKRVSPTEVRNAFECVGVETRTRNADTPNRATEIVPTCAGTVLGRCLVAMGAPTGAKTSLDHLPAVVWDVPRSVRRSFARIYVRHRGLNYADKSTTRVQVERPSSFIEELREVLDDVIDERVTTADAGLTISAAAARELGVE</sequence>
<accession>A0A8T8LML1</accession>
<protein>
    <submittedName>
        <fullName evidence="1">Uncharacterized protein</fullName>
    </submittedName>
</protein>
<evidence type="ECO:0000313" key="2">
    <source>
        <dbReference type="Proteomes" id="UP000679341"/>
    </source>
</evidence>
<dbReference type="KEGG" id="hss:J7656_02125"/>
<dbReference type="GeneID" id="64826299"/>
<name>A0A8T8LML1_9EURY</name>
<reference evidence="1 2" key="1">
    <citation type="submission" date="2021-03" db="EMBL/GenBank/DDBJ databases">
        <title>Halorubrum sodomense MBLA0099, Whole genome shotgun sequencing.</title>
        <authorList>
            <person name="Seo M.-J."/>
            <person name="Cho E.-S."/>
            <person name="Hwang C.Y."/>
        </authorList>
    </citation>
    <scope>NUCLEOTIDE SEQUENCE [LARGE SCALE GENOMIC DNA]</scope>
    <source>
        <strain evidence="1 2">MBLA0099</strain>
    </source>
</reference>
<gene>
    <name evidence="1" type="ORF">J7656_02125</name>
</gene>
<dbReference type="EMBL" id="CP073695">
    <property type="protein sequence ID" value="QUO48178.1"/>
    <property type="molecule type" value="Genomic_DNA"/>
</dbReference>
<dbReference type="Proteomes" id="UP000679341">
    <property type="component" value="Chromosome"/>
</dbReference>